<gene>
    <name evidence="1" type="ORF">N0D28_03740</name>
</gene>
<name>A0ABY5YI47_9DEIO</name>
<evidence type="ECO:0000313" key="1">
    <source>
        <dbReference type="EMBL" id="UWX64785.1"/>
    </source>
</evidence>
<proteinExistence type="predicted"/>
<dbReference type="EMBL" id="CP104213">
    <property type="protein sequence ID" value="UWX64785.1"/>
    <property type="molecule type" value="Genomic_DNA"/>
</dbReference>
<accession>A0ABY5YI47</accession>
<sequence>MKPLHLVTHRAQRRLCLSLARLSRDLSRRNTQPRCWSCRNQVAASSVQCAGCSVRAELP</sequence>
<evidence type="ECO:0000313" key="2">
    <source>
        <dbReference type="Proteomes" id="UP001060261"/>
    </source>
</evidence>
<organism evidence="1 2">
    <name type="scientific">Deinococcus rubellus</name>
    <dbReference type="NCBI Taxonomy" id="1889240"/>
    <lineage>
        <taxon>Bacteria</taxon>
        <taxon>Thermotogati</taxon>
        <taxon>Deinococcota</taxon>
        <taxon>Deinococci</taxon>
        <taxon>Deinococcales</taxon>
        <taxon>Deinococcaceae</taxon>
        <taxon>Deinococcus</taxon>
    </lineage>
</organism>
<dbReference type="RefSeq" id="WP_260561046.1">
    <property type="nucleotide sequence ID" value="NZ_BAABEC010000009.1"/>
</dbReference>
<keyword evidence="2" id="KW-1185">Reference proteome</keyword>
<protein>
    <submittedName>
        <fullName evidence="1">Uncharacterized protein</fullName>
    </submittedName>
</protein>
<dbReference type="Proteomes" id="UP001060261">
    <property type="component" value="Chromosome"/>
</dbReference>
<reference evidence="1" key="1">
    <citation type="submission" date="2022-09" db="EMBL/GenBank/DDBJ databases">
        <title>genome sequence of Deinococcus rubellus.</title>
        <authorList>
            <person name="Srinivasan S."/>
        </authorList>
    </citation>
    <scope>NUCLEOTIDE SEQUENCE</scope>
    <source>
        <strain evidence="1">Ant6</strain>
    </source>
</reference>